<protein>
    <submittedName>
        <fullName evidence="3">Aldo/keto reductase family protein</fullName>
    </submittedName>
</protein>
<dbReference type="Pfam" id="PF00248">
    <property type="entry name" value="Aldo_ket_red"/>
    <property type="match status" value="1"/>
</dbReference>
<dbReference type="InterPro" id="IPR020471">
    <property type="entry name" value="AKR"/>
</dbReference>
<proteinExistence type="predicted"/>
<dbReference type="RefSeq" id="WP_211317098.1">
    <property type="nucleotide sequence ID" value="NZ_QGDJ01000001.1"/>
</dbReference>
<reference evidence="2 4" key="2">
    <citation type="submission" date="2018-03" db="EMBL/GenBank/DDBJ databases">
        <title>Genomic Encyclopedia of Archaeal and Bacterial Type Strains, Phase II (KMG-II): from individual species to whole genera.</title>
        <authorList>
            <person name="Goeker M."/>
        </authorList>
    </citation>
    <scope>NUCLEOTIDE SEQUENCE [LARGE SCALE GENOMIC DNA]</scope>
    <source>
        <strain evidence="2 4">DSM 25227</strain>
    </source>
</reference>
<gene>
    <name evidence="2" type="ORF">BCF38_101669</name>
    <name evidence="3" type="ORF">SAMN05421539_101669</name>
</gene>
<dbReference type="InterPro" id="IPR023210">
    <property type="entry name" value="NADP_OxRdtase_dom"/>
</dbReference>
<dbReference type="EMBL" id="QGDJ01000001">
    <property type="protein sequence ID" value="PWJ22258.1"/>
    <property type="molecule type" value="Genomic_DNA"/>
</dbReference>
<dbReference type="SUPFAM" id="SSF51430">
    <property type="entry name" value="NAD(P)-linked oxidoreductase"/>
    <property type="match status" value="1"/>
</dbReference>
<evidence type="ECO:0000313" key="3">
    <source>
        <dbReference type="EMBL" id="SSA38536.1"/>
    </source>
</evidence>
<evidence type="ECO:0000259" key="1">
    <source>
        <dbReference type="Pfam" id="PF00248"/>
    </source>
</evidence>
<keyword evidence="4" id="KW-1185">Reference proteome</keyword>
<accession>A0A2Y9A3U5</accession>
<evidence type="ECO:0000313" key="2">
    <source>
        <dbReference type="EMBL" id="PWJ22258.1"/>
    </source>
</evidence>
<sequence length="200" mass="20632">MISPAPFPDAAPLAFGTMRLAGAPPAQVRALLEATLEAGLTLVDTAPIYGACGPGFGDVESRLGAAFAEAPGMRDRIVLVTKAGIEPGMPYDSSAGALRASCEASLRRMGTDRIDLFLIHRPDVLTGPAEVAEALDRLVADGLVGAVGVSNHTPAQVSALAHHMEAPLVANQVEVSPLAIGALFDGTLDQCQEREIVPMA</sequence>
<dbReference type="GO" id="GO:0005829">
    <property type="term" value="C:cytosol"/>
    <property type="evidence" value="ECO:0007669"/>
    <property type="project" value="TreeGrafter"/>
</dbReference>
<organism evidence="3 5">
    <name type="scientific">Jannaschia seohaensis</name>
    <dbReference type="NCBI Taxonomy" id="475081"/>
    <lineage>
        <taxon>Bacteria</taxon>
        <taxon>Pseudomonadati</taxon>
        <taxon>Pseudomonadota</taxon>
        <taxon>Alphaproteobacteria</taxon>
        <taxon>Rhodobacterales</taxon>
        <taxon>Roseobacteraceae</taxon>
        <taxon>Jannaschia</taxon>
    </lineage>
</organism>
<dbReference type="GO" id="GO:0016491">
    <property type="term" value="F:oxidoreductase activity"/>
    <property type="evidence" value="ECO:0007669"/>
    <property type="project" value="InterPro"/>
</dbReference>
<dbReference type="InterPro" id="IPR050523">
    <property type="entry name" value="AKR_Detox_Biosynth"/>
</dbReference>
<dbReference type="PRINTS" id="PR00069">
    <property type="entry name" value="ALDKETRDTASE"/>
</dbReference>
<dbReference type="Proteomes" id="UP000245839">
    <property type="component" value="Unassembled WGS sequence"/>
</dbReference>
<dbReference type="Gene3D" id="3.20.20.100">
    <property type="entry name" value="NADP-dependent oxidoreductase domain"/>
    <property type="match status" value="1"/>
</dbReference>
<evidence type="ECO:0000313" key="5">
    <source>
        <dbReference type="Proteomes" id="UP000251571"/>
    </source>
</evidence>
<dbReference type="PANTHER" id="PTHR43364">
    <property type="entry name" value="NADH-SPECIFIC METHYLGLYOXAL REDUCTASE-RELATED"/>
    <property type="match status" value="1"/>
</dbReference>
<dbReference type="AlphaFoldDB" id="A0A2Y9A3U5"/>
<reference evidence="3 5" key="1">
    <citation type="submission" date="2016-10" db="EMBL/GenBank/DDBJ databases">
        <authorList>
            <person name="Cai Z."/>
        </authorList>
    </citation>
    <scope>NUCLEOTIDE SEQUENCE [LARGE SCALE GENOMIC DNA]</scope>
    <source>
        <strain evidence="3 5">DSM 25227</strain>
    </source>
</reference>
<name>A0A2Y9A3U5_9RHOB</name>
<dbReference type="InterPro" id="IPR036812">
    <property type="entry name" value="NAD(P)_OxRdtase_dom_sf"/>
</dbReference>
<dbReference type="Proteomes" id="UP000251571">
    <property type="component" value="Unassembled WGS sequence"/>
</dbReference>
<dbReference type="EMBL" id="UETC01000001">
    <property type="protein sequence ID" value="SSA38536.1"/>
    <property type="molecule type" value="Genomic_DNA"/>
</dbReference>
<evidence type="ECO:0000313" key="4">
    <source>
        <dbReference type="Proteomes" id="UP000245839"/>
    </source>
</evidence>
<feature type="domain" description="NADP-dependent oxidoreductase" evidence="1">
    <location>
        <begin position="12"/>
        <end position="199"/>
    </location>
</feature>
<dbReference type="PANTHER" id="PTHR43364:SF1">
    <property type="entry name" value="OXIDOREDUCTASE YDHF"/>
    <property type="match status" value="1"/>
</dbReference>